<dbReference type="Proteomes" id="UP001314170">
    <property type="component" value="Unassembled WGS sequence"/>
</dbReference>
<name>A0AAV1SIQ7_9ROSI</name>
<reference evidence="1 2" key="1">
    <citation type="submission" date="2024-01" db="EMBL/GenBank/DDBJ databases">
        <authorList>
            <person name="Waweru B."/>
        </authorList>
    </citation>
    <scope>NUCLEOTIDE SEQUENCE [LARGE SCALE GENOMIC DNA]</scope>
</reference>
<proteinExistence type="predicted"/>
<gene>
    <name evidence="1" type="ORF">DCAF_LOCUS23288</name>
</gene>
<accession>A0AAV1SIQ7</accession>
<sequence length="68" mass="7894">MRSALFKLRAPNLSPKFKLWVTSSWYKPAAGQRAFRAMPMSSEFDTYRCTYKNARSCLDDKTMTSPHL</sequence>
<keyword evidence="2" id="KW-1185">Reference proteome</keyword>
<protein>
    <submittedName>
        <fullName evidence="1">Uncharacterized protein</fullName>
    </submittedName>
</protein>
<dbReference type="AlphaFoldDB" id="A0AAV1SIQ7"/>
<dbReference type="EMBL" id="CAWUPB010001184">
    <property type="protein sequence ID" value="CAK7350552.1"/>
    <property type="molecule type" value="Genomic_DNA"/>
</dbReference>
<evidence type="ECO:0000313" key="1">
    <source>
        <dbReference type="EMBL" id="CAK7350552.1"/>
    </source>
</evidence>
<organism evidence="1 2">
    <name type="scientific">Dovyalis caffra</name>
    <dbReference type="NCBI Taxonomy" id="77055"/>
    <lineage>
        <taxon>Eukaryota</taxon>
        <taxon>Viridiplantae</taxon>
        <taxon>Streptophyta</taxon>
        <taxon>Embryophyta</taxon>
        <taxon>Tracheophyta</taxon>
        <taxon>Spermatophyta</taxon>
        <taxon>Magnoliopsida</taxon>
        <taxon>eudicotyledons</taxon>
        <taxon>Gunneridae</taxon>
        <taxon>Pentapetalae</taxon>
        <taxon>rosids</taxon>
        <taxon>fabids</taxon>
        <taxon>Malpighiales</taxon>
        <taxon>Salicaceae</taxon>
        <taxon>Flacourtieae</taxon>
        <taxon>Dovyalis</taxon>
    </lineage>
</organism>
<evidence type="ECO:0000313" key="2">
    <source>
        <dbReference type="Proteomes" id="UP001314170"/>
    </source>
</evidence>
<comment type="caution">
    <text evidence="1">The sequence shown here is derived from an EMBL/GenBank/DDBJ whole genome shotgun (WGS) entry which is preliminary data.</text>
</comment>